<comment type="subcellular location">
    <subcellularLocation>
        <location evidence="1">Nucleus</location>
    </subcellularLocation>
</comment>
<evidence type="ECO:0000256" key="3">
    <source>
        <dbReference type="ARBA" id="ARBA00023016"/>
    </source>
</evidence>
<dbReference type="EMBL" id="JAYWIO010000002">
    <property type="protein sequence ID" value="KAK7281902.1"/>
    <property type="molecule type" value="Genomic_DNA"/>
</dbReference>
<dbReference type="AlphaFoldDB" id="A0AAN9IJT4"/>
<proteinExistence type="predicted"/>
<feature type="domain" description="RST" evidence="6">
    <location>
        <begin position="258"/>
        <end position="329"/>
    </location>
</feature>
<keyword evidence="3" id="KW-0346">Stress response</keyword>
<dbReference type="PROSITE" id="PS51059">
    <property type="entry name" value="PARP_CATALYTIC"/>
    <property type="match status" value="1"/>
</dbReference>
<keyword evidence="8" id="KW-1185">Reference proteome</keyword>
<evidence type="ECO:0008006" key="9">
    <source>
        <dbReference type="Google" id="ProtNLM"/>
    </source>
</evidence>
<sequence length="354" mass="39831">MNPTFNQIIFATSPSNNEDDSVVSDCESVVSGAGVMQHHQQQQQQRHGGVMEMDEGVFVRLEEDDVLRKLITKRFLRGLGDMGLETKTEVLAIHRNSCSSVMAQARVRCFQVYAQAVAKLRGGVANVKYAWYGTRGEEEIREIVSHGFGHAPLHRHHRLCLYPDDSPLQSVKNSVADKDGVRHLLLCRVILGRTEVVHPGTEQCYPSSEDFDSGVDNFSAPNKYIIWSSRMNTHVLPAYVISFRVPSFTGIKKRGEPSRPSSPWLPFPTLISVLSKVLRSPDIALISKFHRDHKERKISRSELINKVREIAGDKLLIAAIKSHRAKKKDSRFLQARSKNCSRTVTNVDGMNSFI</sequence>
<gene>
    <name evidence="7" type="ORF">RIF29_10267</name>
</gene>
<accession>A0AAN9IJT4</accession>
<comment type="caution">
    <text evidence="7">The sequence shown here is derived from an EMBL/GenBank/DDBJ whole genome shotgun (WGS) entry which is preliminary data.</text>
</comment>
<evidence type="ECO:0000259" key="5">
    <source>
        <dbReference type="PROSITE" id="PS51059"/>
    </source>
</evidence>
<evidence type="ECO:0000259" key="6">
    <source>
        <dbReference type="PROSITE" id="PS51879"/>
    </source>
</evidence>
<dbReference type="GO" id="GO:0005634">
    <property type="term" value="C:nucleus"/>
    <property type="evidence" value="ECO:0007669"/>
    <property type="project" value="UniProtKB-SubCell"/>
</dbReference>
<name>A0AAN9IJT4_CROPI</name>
<dbReference type="InterPro" id="IPR044964">
    <property type="entry name" value="RCD1/SRO1-5"/>
</dbReference>
<dbReference type="Pfam" id="PF12174">
    <property type="entry name" value="RST"/>
    <property type="match status" value="1"/>
</dbReference>
<evidence type="ECO:0000313" key="7">
    <source>
        <dbReference type="EMBL" id="KAK7281902.1"/>
    </source>
</evidence>
<dbReference type="Gene3D" id="3.90.228.10">
    <property type="match status" value="1"/>
</dbReference>
<keyword evidence="2" id="KW-0217">Developmental protein</keyword>
<dbReference type="PANTHER" id="PTHR32263">
    <property type="entry name" value="INACTIVE POLY [ADP-RIBOSE] POLYMERASE SRO4-RELATED"/>
    <property type="match status" value="1"/>
</dbReference>
<dbReference type="InterPro" id="IPR012317">
    <property type="entry name" value="Poly(ADP-ribose)pol_cat_dom"/>
</dbReference>
<reference evidence="7 8" key="1">
    <citation type="submission" date="2024-01" db="EMBL/GenBank/DDBJ databases">
        <title>The genomes of 5 underutilized Papilionoideae crops provide insights into root nodulation and disease resistanc.</title>
        <authorList>
            <person name="Yuan L."/>
        </authorList>
    </citation>
    <scope>NUCLEOTIDE SEQUENCE [LARGE SCALE GENOMIC DNA]</scope>
    <source>
        <strain evidence="7">ZHUSHIDOU_FW_LH</strain>
        <tissue evidence="7">Leaf</tissue>
    </source>
</reference>
<dbReference type="InterPro" id="IPR022003">
    <property type="entry name" value="RST"/>
</dbReference>
<feature type="domain" description="PARP catalytic" evidence="5">
    <location>
        <begin position="42"/>
        <end position="264"/>
    </location>
</feature>
<dbReference type="PANTHER" id="PTHR32263:SF23">
    <property type="entry name" value="INACTIVE POLY [ADP-RIBOSE] POLYMERASE SRO4"/>
    <property type="match status" value="1"/>
</dbReference>
<dbReference type="PROSITE" id="PS51879">
    <property type="entry name" value="RST"/>
    <property type="match status" value="1"/>
</dbReference>
<dbReference type="Proteomes" id="UP001372338">
    <property type="component" value="Unassembled WGS sequence"/>
</dbReference>
<evidence type="ECO:0000313" key="8">
    <source>
        <dbReference type="Proteomes" id="UP001372338"/>
    </source>
</evidence>
<keyword evidence="4" id="KW-0539">Nucleus</keyword>
<dbReference type="GO" id="GO:0003950">
    <property type="term" value="F:NAD+ poly-ADP-ribosyltransferase activity"/>
    <property type="evidence" value="ECO:0007669"/>
    <property type="project" value="InterPro"/>
</dbReference>
<evidence type="ECO:0000256" key="4">
    <source>
        <dbReference type="ARBA" id="ARBA00023242"/>
    </source>
</evidence>
<evidence type="ECO:0000256" key="1">
    <source>
        <dbReference type="ARBA" id="ARBA00004123"/>
    </source>
</evidence>
<dbReference type="SUPFAM" id="SSF56399">
    <property type="entry name" value="ADP-ribosylation"/>
    <property type="match status" value="1"/>
</dbReference>
<organism evidence="7 8">
    <name type="scientific">Crotalaria pallida</name>
    <name type="common">Smooth rattlebox</name>
    <name type="synonym">Crotalaria striata</name>
    <dbReference type="NCBI Taxonomy" id="3830"/>
    <lineage>
        <taxon>Eukaryota</taxon>
        <taxon>Viridiplantae</taxon>
        <taxon>Streptophyta</taxon>
        <taxon>Embryophyta</taxon>
        <taxon>Tracheophyta</taxon>
        <taxon>Spermatophyta</taxon>
        <taxon>Magnoliopsida</taxon>
        <taxon>eudicotyledons</taxon>
        <taxon>Gunneridae</taxon>
        <taxon>Pentapetalae</taxon>
        <taxon>rosids</taxon>
        <taxon>fabids</taxon>
        <taxon>Fabales</taxon>
        <taxon>Fabaceae</taxon>
        <taxon>Papilionoideae</taxon>
        <taxon>50 kb inversion clade</taxon>
        <taxon>genistoids sensu lato</taxon>
        <taxon>core genistoids</taxon>
        <taxon>Crotalarieae</taxon>
        <taxon>Crotalaria</taxon>
    </lineage>
</organism>
<evidence type="ECO:0000256" key="2">
    <source>
        <dbReference type="ARBA" id="ARBA00022473"/>
    </source>
</evidence>
<protein>
    <recommendedName>
        <fullName evidence="9">Inactive poly [ADP-ribose] polymerase SRO5</fullName>
    </recommendedName>
</protein>